<dbReference type="InterPro" id="IPR006434">
    <property type="entry name" value="Pyrimidine_nucleotidase_eu"/>
</dbReference>
<organism evidence="9 10">
    <name type="scientific">Candidatus Nealsonbacteria bacterium CG11_big_fil_rev_8_21_14_0_20_39_9</name>
    <dbReference type="NCBI Taxonomy" id="1974715"/>
    <lineage>
        <taxon>Bacteria</taxon>
        <taxon>Candidatus Nealsoniibacteriota</taxon>
    </lineage>
</organism>
<comment type="caution">
    <text evidence="9">The sequence shown here is derived from an EMBL/GenBank/DDBJ whole genome shotgun (WGS) entry which is preliminary data.</text>
</comment>
<comment type="similarity">
    <text evidence="2">Belongs to the pyrimidine 5'-nucleotidase family.</text>
</comment>
<name>A0A2H0MRB0_9BACT</name>
<dbReference type="Gene3D" id="3.40.50.1000">
    <property type="entry name" value="HAD superfamily/HAD-like"/>
    <property type="match status" value="1"/>
</dbReference>
<protein>
    <recommendedName>
        <fullName evidence="3">5'-nucleotidase</fullName>
        <ecNumber evidence="3">3.1.3.5</ecNumber>
    </recommendedName>
</protein>
<dbReference type="GO" id="GO:0008253">
    <property type="term" value="F:5'-nucleotidase activity"/>
    <property type="evidence" value="ECO:0007669"/>
    <property type="project" value="UniProtKB-EC"/>
</dbReference>
<dbReference type="SUPFAM" id="SSF56784">
    <property type="entry name" value="HAD-like"/>
    <property type="match status" value="1"/>
</dbReference>
<evidence type="ECO:0000256" key="7">
    <source>
        <dbReference type="ARBA" id="ARBA00022842"/>
    </source>
</evidence>
<dbReference type="Pfam" id="PF05822">
    <property type="entry name" value="UMPH-1"/>
    <property type="match status" value="1"/>
</dbReference>
<comment type="catalytic activity">
    <reaction evidence="1">
        <text>a ribonucleoside 5'-phosphate + H2O = a ribonucleoside + phosphate</text>
        <dbReference type="Rhea" id="RHEA:12484"/>
        <dbReference type="ChEBI" id="CHEBI:15377"/>
        <dbReference type="ChEBI" id="CHEBI:18254"/>
        <dbReference type="ChEBI" id="CHEBI:43474"/>
        <dbReference type="ChEBI" id="CHEBI:58043"/>
        <dbReference type="EC" id="3.1.3.5"/>
    </reaction>
</comment>
<dbReference type="Proteomes" id="UP000229381">
    <property type="component" value="Unassembled WGS sequence"/>
</dbReference>
<keyword evidence="4" id="KW-0479">Metal-binding</keyword>
<dbReference type="EMBL" id="PCWI01000044">
    <property type="protein sequence ID" value="PIQ98325.1"/>
    <property type="molecule type" value="Genomic_DNA"/>
</dbReference>
<accession>A0A2H0MRB0</accession>
<reference evidence="9 10" key="1">
    <citation type="submission" date="2017-09" db="EMBL/GenBank/DDBJ databases">
        <title>Depth-based differentiation of microbial function through sediment-hosted aquifers and enrichment of novel symbionts in the deep terrestrial subsurface.</title>
        <authorList>
            <person name="Probst A.J."/>
            <person name="Ladd B."/>
            <person name="Jarett J.K."/>
            <person name="Geller-Mcgrath D.E."/>
            <person name="Sieber C.M."/>
            <person name="Emerson J.B."/>
            <person name="Anantharaman K."/>
            <person name="Thomas B.C."/>
            <person name="Malmstrom R."/>
            <person name="Stieglmeier M."/>
            <person name="Klingl A."/>
            <person name="Woyke T."/>
            <person name="Ryan C.M."/>
            <person name="Banfield J.F."/>
        </authorList>
    </citation>
    <scope>NUCLEOTIDE SEQUENCE [LARGE SCALE GENOMIC DNA]</scope>
    <source>
        <strain evidence="9">CG11_big_fil_rev_8_21_14_0_20_39_9</strain>
    </source>
</reference>
<evidence type="ECO:0000256" key="3">
    <source>
        <dbReference type="ARBA" id="ARBA00012643"/>
    </source>
</evidence>
<keyword evidence="8" id="KW-0546">Nucleotide metabolism</keyword>
<dbReference type="InterPro" id="IPR023214">
    <property type="entry name" value="HAD_sf"/>
</dbReference>
<sequence length="284" mass="32455">MLENVVIPRPSDLEKLKEEFKKGGAKKLHILSDFERTLTYAFVGGERVPSLISVLRSSSEYLGDDYVQKAQALSEKYHPIEIDSKIPVEEKKKAMEEWWLSHFDLLIKTGLNKKHLKMVAESGKMKLREGIGDLFDLLKKHEIPLVIMSASGLGGDVISMFLEKEDKLSSNIYIISNSFLWDEQGNAIGVKKPIINSLNKDETVVRDFPLIYEKVKGRRNVLLLGDNLEDVEMIKGFDYDNLIKIGFLNEAVNENLEPYKKTYDILILNDSSVEYIQTLLKEML</sequence>
<evidence type="ECO:0000256" key="6">
    <source>
        <dbReference type="ARBA" id="ARBA00022801"/>
    </source>
</evidence>
<evidence type="ECO:0000256" key="5">
    <source>
        <dbReference type="ARBA" id="ARBA00022741"/>
    </source>
</evidence>
<evidence type="ECO:0000256" key="2">
    <source>
        <dbReference type="ARBA" id="ARBA00008389"/>
    </source>
</evidence>
<dbReference type="Gene3D" id="1.10.150.340">
    <property type="entry name" value="Pyrimidine 5'-nucleotidase (UMPH-1), N-terminal domain"/>
    <property type="match status" value="1"/>
</dbReference>
<dbReference type="GO" id="GO:0000166">
    <property type="term" value="F:nucleotide binding"/>
    <property type="evidence" value="ECO:0007669"/>
    <property type="project" value="UniProtKB-KW"/>
</dbReference>
<dbReference type="GO" id="GO:0005737">
    <property type="term" value="C:cytoplasm"/>
    <property type="evidence" value="ECO:0007669"/>
    <property type="project" value="InterPro"/>
</dbReference>
<keyword evidence="5" id="KW-0547">Nucleotide-binding</keyword>
<evidence type="ECO:0000256" key="8">
    <source>
        <dbReference type="ARBA" id="ARBA00023080"/>
    </source>
</evidence>
<dbReference type="PANTHER" id="PTHR13045">
    <property type="entry name" value="5'-NUCLEOTIDASE"/>
    <property type="match status" value="1"/>
</dbReference>
<gene>
    <name evidence="9" type="ORF">COV64_01920</name>
</gene>
<evidence type="ECO:0000256" key="4">
    <source>
        <dbReference type="ARBA" id="ARBA00022723"/>
    </source>
</evidence>
<dbReference type="GO" id="GO:0009117">
    <property type="term" value="P:nucleotide metabolic process"/>
    <property type="evidence" value="ECO:0007669"/>
    <property type="project" value="UniProtKB-KW"/>
</dbReference>
<dbReference type="FunFam" id="1.10.150.340:FF:000001">
    <property type="entry name" value="Cytosolic 5-nucleotidase 3-like"/>
    <property type="match status" value="1"/>
</dbReference>
<evidence type="ECO:0000313" key="10">
    <source>
        <dbReference type="Proteomes" id="UP000229381"/>
    </source>
</evidence>
<evidence type="ECO:0000256" key="1">
    <source>
        <dbReference type="ARBA" id="ARBA00000815"/>
    </source>
</evidence>
<dbReference type="AlphaFoldDB" id="A0A2H0MRB0"/>
<keyword evidence="7" id="KW-0460">Magnesium</keyword>
<dbReference type="PANTHER" id="PTHR13045:SF0">
    <property type="entry name" value="7-METHYLGUANOSINE PHOSPHATE-SPECIFIC 5'-NUCLEOTIDASE"/>
    <property type="match status" value="1"/>
</dbReference>
<proteinExistence type="inferred from homology"/>
<dbReference type="GO" id="GO:0000287">
    <property type="term" value="F:magnesium ion binding"/>
    <property type="evidence" value="ECO:0007669"/>
    <property type="project" value="InterPro"/>
</dbReference>
<dbReference type="InterPro" id="IPR036412">
    <property type="entry name" value="HAD-like_sf"/>
</dbReference>
<evidence type="ECO:0000313" key="9">
    <source>
        <dbReference type="EMBL" id="PIQ98325.1"/>
    </source>
</evidence>
<keyword evidence="6" id="KW-0378">Hydrolase</keyword>
<dbReference type="EC" id="3.1.3.5" evidence="3"/>